<comment type="caution">
    <text evidence="2">The sequence shown here is derived from an EMBL/GenBank/DDBJ whole genome shotgun (WGS) entry which is preliminary data.</text>
</comment>
<feature type="domain" description="DUF4145" evidence="1">
    <location>
        <begin position="109"/>
        <end position="197"/>
    </location>
</feature>
<evidence type="ECO:0000313" key="2">
    <source>
        <dbReference type="EMBL" id="CAJ0684603.1"/>
    </source>
</evidence>
<dbReference type="EMBL" id="CAUDKV010000010">
    <property type="protein sequence ID" value="CAJ0874718.1"/>
    <property type="molecule type" value="Genomic_DNA"/>
</dbReference>
<name>A0AAD2EGX3_9RALS</name>
<dbReference type="EMBL" id="CATVXE010000010">
    <property type="protein sequence ID" value="CAJ0684603.1"/>
    <property type="molecule type" value="Genomic_DNA"/>
</dbReference>
<dbReference type="AlphaFoldDB" id="A0AAD2EGX3"/>
<evidence type="ECO:0000313" key="5">
    <source>
        <dbReference type="Proteomes" id="UP001190452"/>
    </source>
</evidence>
<gene>
    <name evidence="3" type="ORF">R77569_02644</name>
    <name evidence="2" type="ORF">R77591_02538</name>
</gene>
<dbReference type="InterPro" id="IPR025285">
    <property type="entry name" value="DUF4145"/>
</dbReference>
<dbReference type="Pfam" id="PF13643">
    <property type="entry name" value="DUF4145"/>
    <property type="match status" value="1"/>
</dbReference>
<organism evidence="2 4">
    <name type="scientific">Ralstonia mannitolilytica</name>
    <dbReference type="NCBI Taxonomy" id="105219"/>
    <lineage>
        <taxon>Bacteria</taxon>
        <taxon>Pseudomonadati</taxon>
        <taxon>Pseudomonadota</taxon>
        <taxon>Betaproteobacteria</taxon>
        <taxon>Burkholderiales</taxon>
        <taxon>Burkholderiaceae</taxon>
        <taxon>Ralstonia</taxon>
    </lineage>
</organism>
<protein>
    <recommendedName>
        <fullName evidence="1">DUF4145 domain-containing protein</fullName>
    </recommendedName>
</protein>
<evidence type="ECO:0000313" key="3">
    <source>
        <dbReference type="EMBL" id="CAJ0874718.1"/>
    </source>
</evidence>
<dbReference type="Proteomes" id="UP001190002">
    <property type="component" value="Unassembled WGS sequence"/>
</dbReference>
<dbReference type="Proteomes" id="UP001190452">
    <property type="component" value="Unassembled WGS sequence"/>
</dbReference>
<proteinExistence type="predicted"/>
<dbReference type="RefSeq" id="WP_222327988.1">
    <property type="nucleotide sequence ID" value="NZ_CATVXE010000010.1"/>
</dbReference>
<reference evidence="2 5" key="1">
    <citation type="submission" date="2023-07" db="EMBL/GenBank/DDBJ databases">
        <authorList>
            <person name="Peeters C."/>
        </authorList>
    </citation>
    <scope>NUCLEOTIDE SEQUENCE</scope>
    <source>
        <strain evidence="3 5">R-77569</strain>
        <strain evidence="2">R-77591</strain>
    </source>
</reference>
<evidence type="ECO:0000313" key="4">
    <source>
        <dbReference type="Proteomes" id="UP001190002"/>
    </source>
</evidence>
<evidence type="ECO:0000259" key="1">
    <source>
        <dbReference type="Pfam" id="PF13643"/>
    </source>
</evidence>
<keyword evidence="5" id="KW-1185">Reference proteome</keyword>
<accession>A0AAD2EGX3</accession>
<sequence length="226" mass="25560">MGGRIELELGQIIKAHCNRCGPDTRHKVLHIAKQRFEDDVNTEFEENSYYTLQCEGCHSVKLREDWYGSWSGNGEPTYFPPPSLRKQPEWVNRWWQPPALGNPVFIICREVYNALQNNLPHLAAMGVRAVLEQAMISKIGGDRRSFAQNLRALADQGHVSTMMRDRLERVLDAGSATIHRGHTPSSEDLTTLVDIMEHVIESLYFHDASVARLAGRTPPRQSKAAS</sequence>